<feature type="signal peptide" evidence="1">
    <location>
        <begin position="1"/>
        <end position="20"/>
    </location>
</feature>
<sequence length="182" mass="21146">MIIRCLVLILTGFFSTMLHAEDCEKPLKFEEKGNHDYAWFYLTNTHKHKVINVTVKNSWTYNNQRRSETKVYKLAPGQSENVFNFNRKQKPQSEVAGCYFNPITDAQSESDYLTCVSSGYRDQRCCNDVNPFVKNKYQACSTTNIPDEERTTYYQYCLANKGPRCCDHLTIELAEKLKVCGF</sequence>
<reference evidence="2" key="2">
    <citation type="submission" date="2020-08" db="EMBL/GenBank/DDBJ databases">
        <authorList>
            <person name="Lai Q."/>
        </authorList>
    </citation>
    <scope>NUCLEOTIDE SEQUENCE</scope>
    <source>
        <strain evidence="2">S27-2</strain>
    </source>
</reference>
<proteinExistence type="predicted"/>
<dbReference type="AlphaFoldDB" id="A0A8J6IST2"/>
<gene>
    <name evidence="2" type="ORF">H8B19_04245</name>
</gene>
<keyword evidence="3" id="KW-1185">Reference proteome</keyword>
<evidence type="ECO:0000313" key="2">
    <source>
        <dbReference type="EMBL" id="MBC3765072.1"/>
    </source>
</evidence>
<comment type="caution">
    <text evidence="2">The sequence shown here is derived from an EMBL/GenBank/DDBJ whole genome shotgun (WGS) entry which is preliminary data.</text>
</comment>
<dbReference type="Proteomes" id="UP000601768">
    <property type="component" value="Unassembled WGS sequence"/>
</dbReference>
<reference evidence="2" key="1">
    <citation type="journal article" date="2018" name="Int. J. Syst. Evol. Microbiol.">
        <title>Neptunicella marina gen. nov., sp. nov., isolated from surface seawater.</title>
        <authorList>
            <person name="Liu X."/>
            <person name="Lai Q."/>
            <person name="Du Y."/>
            <person name="Zhang X."/>
            <person name="Liu Z."/>
            <person name="Sun F."/>
            <person name="Shao Z."/>
        </authorList>
    </citation>
    <scope>NUCLEOTIDE SEQUENCE</scope>
    <source>
        <strain evidence="2">S27-2</strain>
    </source>
</reference>
<keyword evidence="1" id="KW-0732">Signal</keyword>
<evidence type="ECO:0000256" key="1">
    <source>
        <dbReference type="SAM" id="SignalP"/>
    </source>
</evidence>
<protein>
    <submittedName>
        <fullName evidence="2">Uncharacterized protein</fullName>
    </submittedName>
</protein>
<dbReference type="RefSeq" id="WP_186505532.1">
    <property type="nucleotide sequence ID" value="NZ_JACNEP010000002.1"/>
</dbReference>
<evidence type="ECO:0000313" key="3">
    <source>
        <dbReference type="Proteomes" id="UP000601768"/>
    </source>
</evidence>
<dbReference type="EMBL" id="JACNEP010000002">
    <property type="protein sequence ID" value="MBC3765072.1"/>
    <property type="molecule type" value="Genomic_DNA"/>
</dbReference>
<organism evidence="2 3">
    <name type="scientific">Neptunicella marina</name>
    <dbReference type="NCBI Taxonomy" id="2125989"/>
    <lineage>
        <taxon>Bacteria</taxon>
        <taxon>Pseudomonadati</taxon>
        <taxon>Pseudomonadota</taxon>
        <taxon>Gammaproteobacteria</taxon>
        <taxon>Alteromonadales</taxon>
        <taxon>Alteromonadaceae</taxon>
        <taxon>Neptunicella</taxon>
    </lineage>
</organism>
<accession>A0A8J6IST2</accession>
<name>A0A8J6IST2_9ALTE</name>
<feature type="chain" id="PRO_5035280265" evidence="1">
    <location>
        <begin position="21"/>
        <end position="182"/>
    </location>
</feature>